<protein>
    <submittedName>
        <fullName evidence="2">Acyl carrier protein</fullName>
    </submittedName>
</protein>
<organism evidence="2 3">
    <name type="scientific">Stappia indica</name>
    <dbReference type="NCBI Taxonomy" id="538381"/>
    <lineage>
        <taxon>Bacteria</taxon>
        <taxon>Pseudomonadati</taxon>
        <taxon>Pseudomonadota</taxon>
        <taxon>Alphaproteobacteria</taxon>
        <taxon>Hyphomicrobiales</taxon>
        <taxon>Stappiaceae</taxon>
        <taxon>Stappia</taxon>
    </lineage>
</organism>
<accession>A0A285TD95</accession>
<feature type="domain" description="Carrier" evidence="1">
    <location>
        <begin position="1"/>
        <end position="79"/>
    </location>
</feature>
<keyword evidence="3" id="KW-1185">Reference proteome</keyword>
<dbReference type="Proteomes" id="UP000219331">
    <property type="component" value="Unassembled WGS sequence"/>
</dbReference>
<dbReference type="STRING" id="538381.GCA_001696535_03986"/>
<dbReference type="PROSITE" id="PS50075">
    <property type="entry name" value="CARRIER"/>
    <property type="match status" value="1"/>
</dbReference>
<proteinExistence type="predicted"/>
<dbReference type="InterPro" id="IPR009081">
    <property type="entry name" value="PP-bd_ACP"/>
</dbReference>
<evidence type="ECO:0000259" key="1">
    <source>
        <dbReference type="PROSITE" id="PS50075"/>
    </source>
</evidence>
<gene>
    <name evidence="2" type="ORF">SAMN05421512_11069</name>
</gene>
<sequence>MPIIEDVRKIIASHGKLPVDVATLADDADLYAAGLSSFASVQLMLALEERFDIEFPETMLNRKTFSSIGAISSAVAELAPGEQVA</sequence>
<dbReference type="RefSeq" id="WP_083206456.1">
    <property type="nucleotide sequence ID" value="NZ_JAJGNR010000009.1"/>
</dbReference>
<dbReference type="AlphaFoldDB" id="A0A285TD95"/>
<dbReference type="SUPFAM" id="SSF47336">
    <property type="entry name" value="ACP-like"/>
    <property type="match status" value="1"/>
</dbReference>
<evidence type="ECO:0000313" key="2">
    <source>
        <dbReference type="EMBL" id="SOC19619.1"/>
    </source>
</evidence>
<dbReference type="NCBIfam" id="NF005480">
    <property type="entry name" value="PRK07081.1"/>
    <property type="match status" value="1"/>
</dbReference>
<dbReference type="Gene3D" id="1.10.1200.10">
    <property type="entry name" value="ACP-like"/>
    <property type="match status" value="1"/>
</dbReference>
<dbReference type="Pfam" id="PF00550">
    <property type="entry name" value="PP-binding"/>
    <property type="match status" value="1"/>
</dbReference>
<dbReference type="EMBL" id="OBML01000010">
    <property type="protein sequence ID" value="SOC19619.1"/>
    <property type="molecule type" value="Genomic_DNA"/>
</dbReference>
<reference evidence="2 3" key="1">
    <citation type="submission" date="2017-08" db="EMBL/GenBank/DDBJ databases">
        <authorList>
            <person name="de Groot N.N."/>
        </authorList>
    </citation>
    <scope>NUCLEOTIDE SEQUENCE [LARGE SCALE GENOMIC DNA]</scope>
    <source>
        <strain evidence="2 3">USBA 352</strain>
    </source>
</reference>
<dbReference type="InterPro" id="IPR036736">
    <property type="entry name" value="ACP-like_sf"/>
</dbReference>
<evidence type="ECO:0000313" key="3">
    <source>
        <dbReference type="Proteomes" id="UP000219331"/>
    </source>
</evidence>
<name>A0A285TD95_9HYPH</name>